<evidence type="ECO:0000259" key="1">
    <source>
        <dbReference type="Pfam" id="PF00961"/>
    </source>
</evidence>
<dbReference type="EMBL" id="WPAF01000020">
    <property type="protein sequence ID" value="KAF0133700.1"/>
    <property type="molecule type" value="Genomic_DNA"/>
</dbReference>
<proteinExistence type="predicted"/>
<protein>
    <submittedName>
        <fullName evidence="2">Site-specific DNA endonuclease</fullName>
    </submittedName>
</protein>
<dbReference type="SUPFAM" id="SSF55608">
    <property type="entry name" value="Homing endonucleases"/>
    <property type="match status" value="1"/>
</dbReference>
<keyword evidence="2" id="KW-0540">Nuclease</keyword>
<feature type="domain" description="Homing endonuclease LAGLIDADG" evidence="1">
    <location>
        <begin position="9"/>
        <end position="89"/>
    </location>
</feature>
<dbReference type="AlphaFoldDB" id="A0A833L0G2"/>
<keyword evidence="2" id="KW-0378">Hydrolase</keyword>
<dbReference type="Pfam" id="PF00961">
    <property type="entry name" value="LAGLIDADG_1"/>
    <property type="match status" value="1"/>
</dbReference>
<dbReference type="GO" id="GO:0004519">
    <property type="term" value="F:endonuclease activity"/>
    <property type="evidence" value="ECO:0007669"/>
    <property type="project" value="UniProtKB-KW"/>
</dbReference>
<comment type="caution">
    <text evidence="2">The sequence shown here is derived from an EMBL/GenBank/DDBJ whole genome shotgun (WGS) entry which is preliminary data.</text>
</comment>
<reference evidence="2 3" key="1">
    <citation type="submission" date="2019-12" db="EMBL/GenBank/DDBJ databases">
        <authorList>
            <person name="Wolfe R."/>
            <person name="Danczak R."/>
            <person name="Wilkins M."/>
        </authorList>
    </citation>
    <scope>NUCLEOTIDE SEQUENCE [LARGE SCALE GENOMIC DNA]</scope>
    <source>
        <strain evidence="2">X2_MaxBin.013</strain>
    </source>
</reference>
<sequence>MSDSILPYIAGFLDGDGCIMLQLVYRHDYIFGYQIRASIVFYQKSNHKDFLEWLKGYLKYGYIRDRKDNISEYTIVGHKDVESVLKLLQLHLRLKKEQARLALEIIQDLRAIKKLTPEILLQMSKKVDQFGKLNYSKKRKNTSVKVEEYLKAKELLSP</sequence>
<dbReference type="InterPro" id="IPR027434">
    <property type="entry name" value="Homing_endonucl"/>
</dbReference>
<evidence type="ECO:0000313" key="3">
    <source>
        <dbReference type="Proteomes" id="UP000488506"/>
    </source>
</evidence>
<keyword evidence="2" id="KW-0255">Endonuclease</keyword>
<name>A0A833L0G2_UNCSA</name>
<dbReference type="Gene3D" id="3.10.28.10">
    <property type="entry name" value="Homing endonucleases"/>
    <property type="match status" value="1"/>
</dbReference>
<gene>
    <name evidence="2" type="ORF">FD145_1159</name>
</gene>
<accession>A0A833L0G2</accession>
<dbReference type="InterPro" id="IPR004860">
    <property type="entry name" value="LAGLIDADG_dom"/>
</dbReference>
<evidence type="ECO:0000313" key="2">
    <source>
        <dbReference type="EMBL" id="KAF0133700.1"/>
    </source>
</evidence>
<organism evidence="2 3">
    <name type="scientific">Candidatus Saganbacteria bacterium</name>
    <dbReference type="NCBI Taxonomy" id="2575572"/>
    <lineage>
        <taxon>Bacteria</taxon>
        <taxon>Bacillati</taxon>
        <taxon>Saganbacteria</taxon>
    </lineage>
</organism>
<dbReference type="Proteomes" id="UP000488506">
    <property type="component" value="Unassembled WGS sequence"/>
</dbReference>